<dbReference type="PANTHER" id="PTHR13932:SF5">
    <property type="entry name" value="RADICAL S-ADENOSYL METHIONINE DOMAIN-CONTAINING PROTEIN 1, MITOCHONDRIAL"/>
    <property type="match status" value="1"/>
</dbReference>
<evidence type="ECO:0000256" key="3">
    <source>
        <dbReference type="ARBA" id="ARBA00017228"/>
    </source>
</evidence>
<feature type="region of interest" description="Disordered" evidence="11">
    <location>
        <begin position="1"/>
        <end position="22"/>
    </location>
</feature>
<keyword evidence="7 10" id="KW-0408">Iron</keyword>
<keyword evidence="10" id="KW-0004">4Fe-4S</keyword>
<evidence type="ECO:0000256" key="6">
    <source>
        <dbReference type="ARBA" id="ARBA00022723"/>
    </source>
</evidence>
<dbReference type="PROSITE" id="PS51918">
    <property type="entry name" value="RADICAL_SAM"/>
    <property type="match status" value="1"/>
</dbReference>
<dbReference type="Pfam" id="PF04055">
    <property type="entry name" value="Radical_SAM"/>
    <property type="match status" value="1"/>
</dbReference>
<keyword evidence="6 10" id="KW-0479">Metal-binding</keyword>
<dbReference type="GO" id="GO:0004109">
    <property type="term" value="F:coproporphyrinogen oxidase activity"/>
    <property type="evidence" value="ECO:0007669"/>
    <property type="project" value="InterPro"/>
</dbReference>
<dbReference type="GO" id="GO:0005737">
    <property type="term" value="C:cytoplasm"/>
    <property type="evidence" value="ECO:0007669"/>
    <property type="project" value="UniProtKB-SubCell"/>
</dbReference>
<dbReference type="SMART" id="SM00729">
    <property type="entry name" value="Elp3"/>
    <property type="match status" value="1"/>
</dbReference>
<dbReference type="GO" id="GO:0051539">
    <property type="term" value="F:4 iron, 4 sulfur cluster binding"/>
    <property type="evidence" value="ECO:0007669"/>
    <property type="project" value="UniProtKB-UniRule"/>
</dbReference>
<comment type="function">
    <text evidence="10">Probably acts as a heme chaperone, transferring heme to an unknown acceptor. Binds one molecule of heme per monomer, possibly covalently. Binds 1 [4Fe-4S] cluster. The cluster is coordinated with 3 cysteines and an exchangeable S-adenosyl-L-methionine.</text>
</comment>
<organism evidence="13">
    <name type="scientific">uncultured Microvirga sp</name>
    <dbReference type="NCBI Taxonomy" id="412392"/>
    <lineage>
        <taxon>Bacteria</taxon>
        <taxon>Pseudomonadati</taxon>
        <taxon>Pseudomonadota</taxon>
        <taxon>Alphaproteobacteria</taxon>
        <taxon>Hyphomicrobiales</taxon>
        <taxon>Methylobacteriaceae</taxon>
        <taxon>Microvirga</taxon>
        <taxon>environmental samples</taxon>
    </lineage>
</organism>
<evidence type="ECO:0000256" key="8">
    <source>
        <dbReference type="ARBA" id="ARBA00023014"/>
    </source>
</evidence>
<dbReference type="AlphaFoldDB" id="A0A6J4MP05"/>
<dbReference type="Gene3D" id="3.20.20.70">
    <property type="entry name" value="Aldolase class I"/>
    <property type="match status" value="1"/>
</dbReference>
<reference evidence="13" key="1">
    <citation type="submission" date="2020-02" db="EMBL/GenBank/DDBJ databases">
        <authorList>
            <person name="Meier V. D."/>
        </authorList>
    </citation>
    <scope>NUCLEOTIDE SEQUENCE</scope>
    <source>
        <strain evidence="13">AVDCRST_MAG90</strain>
    </source>
</reference>
<dbReference type="SFLD" id="SFLDF00288">
    <property type="entry name" value="HemN-like__clustered_with_nucl"/>
    <property type="match status" value="1"/>
</dbReference>
<proteinExistence type="inferred from homology"/>
<name>A0A6J4MP05_9HYPH</name>
<keyword evidence="10" id="KW-0963">Cytoplasm</keyword>
<evidence type="ECO:0000256" key="9">
    <source>
        <dbReference type="ARBA" id="ARBA00023186"/>
    </source>
</evidence>
<evidence type="ECO:0000259" key="12">
    <source>
        <dbReference type="PROSITE" id="PS51918"/>
    </source>
</evidence>
<dbReference type="GO" id="GO:0006779">
    <property type="term" value="P:porphyrin-containing compound biosynthetic process"/>
    <property type="evidence" value="ECO:0007669"/>
    <property type="project" value="InterPro"/>
</dbReference>
<keyword evidence="4 10" id="KW-0349">Heme</keyword>
<keyword evidence="8 10" id="KW-0411">Iron-sulfur</keyword>
<comment type="similarity">
    <text evidence="2">Belongs to the anaerobic coproporphyrinogen-III oxidase family. HemW subfamily.</text>
</comment>
<evidence type="ECO:0000256" key="4">
    <source>
        <dbReference type="ARBA" id="ARBA00022617"/>
    </source>
</evidence>
<dbReference type="SFLD" id="SFLDG01065">
    <property type="entry name" value="anaerobic_coproporphyrinogen-I"/>
    <property type="match status" value="1"/>
</dbReference>
<dbReference type="InterPro" id="IPR006638">
    <property type="entry name" value="Elp3/MiaA/NifB-like_rSAM"/>
</dbReference>
<evidence type="ECO:0000256" key="5">
    <source>
        <dbReference type="ARBA" id="ARBA00022691"/>
    </source>
</evidence>
<comment type="cofactor">
    <cofactor evidence="1">
        <name>[4Fe-4S] cluster</name>
        <dbReference type="ChEBI" id="CHEBI:49883"/>
    </cofactor>
</comment>
<dbReference type="SFLD" id="SFLDS00029">
    <property type="entry name" value="Radical_SAM"/>
    <property type="match status" value="1"/>
</dbReference>
<dbReference type="SUPFAM" id="SSF102114">
    <property type="entry name" value="Radical SAM enzymes"/>
    <property type="match status" value="1"/>
</dbReference>
<evidence type="ECO:0000256" key="1">
    <source>
        <dbReference type="ARBA" id="ARBA00001966"/>
    </source>
</evidence>
<dbReference type="InterPro" id="IPR034505">
    <property type="entry name" value="Coproporphyrinogen-III_oxidase"/>
</dbReference>
<dbReference type="CDD" id="cd01335">
    <property type="entry name" value="Radical_SAM"/>
    <property type="match status" value="1"/>
</dbReference>
<evidence type="ECO:0000256" key="7">
    <source>
        <dbReference type="ARBA" id="ARBA00023004"/>
    </source>
</evidence>
<dbReference type="NCBIfam" id="TIGR00539">
    <property type="entry name" value="hemN_rel"/>
    <property type="match status" value="1"/>
</dbReference>
<feature type="domain" description="Radical SAM core" evidence="12">
    <location>
        <begin position="35"/>
        <end position="271"/>
    </location>
</feature>
<dbReference type="EMBL" id="CADCUC010000700">
    <property type="protein sequence ID" value="CAA9364831.1"/>
    <property type="molecule type" value="Genomic_DNA"/>
</dbReference>
<comment type="subcellular location">
    <subcellularLocation>
        <location evidence="10">Cytoplasm</location>
    </subcellularLocation>
</comment>
<keyword evidence="5 10" id="KW-0949">S-adenosyl-L-methionine</keyword>
<dbReference type="InterPro" id="IPR058240">
    <property type="entry name" value="rSAM_sf"/>
</dbReference>
<dbReference type="GO" id="GO:0046872">
    <property type="term" value="F:metal ion binding"/>
    <property type="evidence" value="ECO:0007669"/>
    <property type="project" value="UniProtKB-UniRule"/>
</dbReference>
<evidence type="ECO:0000256" key="2">
    <source>
        <dbReference type="ARBA" id="ARBA00006100"/>
    </source>
</evidence>
<evidence type="ECO:0000256" key="11">
    <source>
        <dbReference type="SAM" id="MobiDB-lite"/>
    </source>
</evidence>
<accession>A0A6J4MP05</accession>
<evidence type="ECO:0000313" key="13">
    <source>
        <dbReference type="EMBL" id="CAA9364831.1"/>
    </source>
</evidence>
<dbReference type="InterPro" id="IPR004559">
    <property type="entry name" value="HemW-like"/>
</dbReference>
<protein>
    <recommendedName>
        <fullName evidence="3 10">Heme chaperone HemW</fullName>
    </recommendedName>
</protein>
<evidence type="ECO:0000256" key="10">
    <source>
        <dbReference type="RuleBase" id="RU364116"/>
    </source>
</evidence>
<dbReference type="PANTHER" id="PTHR13932">
    <property type="entry name" value="COPROPORPHYRINIGEN III OXIDASE"/>
    <property type="match status" value="1"/>
</dbReference>
<dbReference type="InterPro" id="IPR013785">
    <property type="entry name" value="Aldolase_TIM"/>
</dbReference>
<sequence length="417" mass="45335">MRSHGPAFKGGGGRPPDRDGTAQSCHMREAMLDHPTRDAGFGVYVHWPFCLSKCPYCDFNSHVRMRGIDEPRFLAAFRREIAHTAAMTPGRRVTSVFFGGGTPSLMQPATVGAILDAIGGAWAVDSEAEVTLEANPTSVEAERFRGFRDAGINRVSLGVQALNDPDLKRLGRMHSAEEALGAVRVAAETFERFSFDLIYARPHQTPEAWAAELRQAIGYAAEHLSLYQLTIEPDTWFERLYRAGKLSIPDNETGRILYDLTQDICTAHGLPAYEISNHARPGAESRHNLVYWRYGEYAGVGPGAHGRVVTPAGRVATATEKHPETWLGLVERQGHGFVAQDVVAPDAQGDEFLLTGLRLAEGVDPGRYQALSGRALDQRRVADLLGDGLIARRVGARLAVTSAGFPVLDAVVADLAA</sequence>
<dbReference type="SFLD" id="SFLDF00562">
    <property type="entry name" value="HemN-like__clustered_with_heat"/>
    <property type="match status" value="1"/>
</dbReference>
<gene>
    <name evidence="13" type="ORF">AVDCRST_MAG90-3288</name>
</gene>
<keyword evidence="9 10" id="KW-0143">Chaperone</keyword>
<dbReference type="InterPro" id="IPR007197">
    <property type="entry name" value="rSAM"/>
</dbReference>